<feature type="transmembrane region" description="Helical" evidence="1">
    <location>
        <begin position="66"/>
        <end position="85"/>
    </location>
</feature>
<dbReference type="EMBL" id="JBHUPC010000013">
    <property type="protein sequence ID" value="MFD2892229.1"/>
    <property type="molecule type" value="Genomic_DNA"/>
</dbReference>
<dbReference type="InterPro" id="IPR010718">
    <property type="entry name" value="DUF1294"/>
</dbReference>
<feature type="transmembrane region" description="Helical" evidence="1">
    <location>
        <begin position="6"/>
        <end position="26"/>
    </location>
</feature>
<dbReference type="RefSeq" id="WP_379811867.1">
    <property type="nucleotide sequence ID" value="NZ_JBHUPC010000013.1"/>
</dbReference>
<keyword evidence="1" id="KW-1133">Transmembrane helix</keyword>
<protein>
    <submittedName>
        <fullName evidence="2">DUF1294 domain-containing protein</fullName>
    </submittedName>
</protein>
<sequence>MNSLFVYLVLVNCITFLVFGYDKNAARKSKNRIPERNLFILTLLGGTIGGLVAMKTFNHKTRKTSFIFTFYGIVLLQLFVLYLLFKNRYF</sequence>
<feature type="transmembrane region" description="Helical" evidence="1">
    <location>
        <begin position="38"/>
        <end position="54"/>
    </location>
</feature>
<dbReference type="Proteomes" id="UP001597534">
    <property type="component" value="Unassembled WGS sequence"/>
</dbReference>
<accession>A0ABW5YMI4</accession>
<comment type="caution">
    <text evidence="2">The sequence shown here is derived from an EMBL/GenBank/DDBJ whole genome shotgun (WGS) entry which is preliminary data.</text>
</comment>
<organism evidence="2 3">
    <name type="scientific">Flavobacterium chuncheonense</name>
    <dbReference type="NCBI Taxonomy" id="2026653"/>
    <lineage>
        <taxon>Bacteria</taxon>
        <taxon>Pseudomonadati</taxon>
        <taxon>Bacteroidota</taxon>
        <taxon>Flavobacteriia</taxon>
        <taxon>Flavobacteriales</taxon>
        <taxon>Flavobacteriaceae</taxon>
        <taxon>Flavobacterium</taxon>
    </lineage>
</organism>
<evidence type="ECO:0000313" key="3">
    <source>
        <dbReference type="Proteomes" id="UP001597534"/>
    </source>
</evidence>
<evidence type="ECO:0000313" key="2">
    <source>
        <dbReference type="EMBL" id="MFD2892229.1"/>
    </source>
</evidence>
<dbReference type="InterPro" id="IPR012156">
    <property type="entry name" value="Cold_shock_CspA"/>
</dbReference>
<keyword evidence="1" id="KW-0472">Membrane</keyword>
<keyword evidence="3" id="KW-1185">Reference proteome</keyword>
<name>A0ABW5YMI4_9FLAO</name>
<dbReference type="PIRSF" id="PIRSF002599">
    <property type="entry name" value="Cold_shock_A"/>
    <property type="match status" value="1"/>
</dbReference>
<dbReference type="Pfam" id="PF06961">
    <property type="entry name" value="DUF1294"/>
    <property type="match status" value="1"/>
</dbReference>
<gene>
    <name evidence="2" type="ORF">ACFS5J_09420</name>
</gene>
<proteinExistence type="predicted"/>
<reference evidence="3" key="1">
    <citation type="journal article" date="2019" name="Int. J. Syst. Evol. Microbiol.">
        <title>The Global Catalogue of Microorganisms (GCM) 10K type strain sequencing project: providing services to taxonomists for standard genome sequencing and annotation.</title>
        <authorList>
            <consortium name="The Broad Institute Genomics Platform"/>
            <consortium name="The Broad Institute Genome Sequencing Center for Infectious Disease"/>
            <person name="Wu L."/>
            <person name="Ma J."/>
        </authorList>
    </citation>
    <scope>NUCLEOTIDE SEQUENCE [LARGE SCALE GENOMIC DNA]</scope>
    <source>
        <strain evidence="3">KCTC 22671</strain>
    </source>
</reference>
<evidence type="ECO:0000256" key="1">
    <source>
        <dbReference type="SAM" id="Phobius"/>
    </source>
</evidence>
<keyword evidence="1" id="KW-0812">Transmembrane</keyword>